<dbReference type="Proteomes" id="UP001221506">
    <property type="component" value="Chromosome"/>
</dbReference>
<evidence type="ECO:0000313" key="2">
    <source>
        <dbReference type="Proteomes" id="UP001221506"/>
    </source>
</evidence>
<protein>
    <submittedName>
        <fullName evidence="1">Uncharacterized protein</fullName>
    </submittedName>
</protein>
<reference evidence="1 2" key="1">
    <citation type="submission" date="2023-02" db="EMBL/GenBank/DDBJ databases">
        <authorList>
            <person name="Pan L."/>
        </authorList>
    </citation>
    <scope>NUCLEOTIDE SEQUENCE [LARGE SCALE GENOMIC DNA]</scope>
    <source>
        <strain evidence="1 2">F2</strain>
    </source>
</reference>
<sequence length="55" mass="6058">MEEKTESVLRADIVRGISKAGRPYECIEVTFNGMSVGRIFPTPLEMSAIKNALNS</sequence>
<dbReference type="EMBL" id="CP118598">
    <property type="protein sequence ID" value="WDY40555.1"/>
    <property type="molecule type" value="Genomic_DNA"/>
</dbReference>
<organism evidence="1 2">
    <name type="scientific">Bifidobacterium longum subsp. longum</name>
    <dbReference type="NCBI Taxonomy" id="1679"/>
    <lineage>
        <taxon>Bacteria</taxon>
        <taxon>Bacillati</taxon>
        <taxon>Actinomycetota</taxon>
        <taxon>Actinomycetes</taxon>
        <taxon>Bifidobacteriales</taxon>
        <taxon>Bifidobacteriaceae</taxon>
        <taxon>Bifidobacterium</taxon>
    </lineage>
</organism>
<accession>A0ABD7WL75</accession>
<proteinExistence type="predicted"/>
<gene>
    <name evidence="1" type="ORF">PWA56_01520</name>
</gene>
<evidence type="ECO:0000313" key="1">
    <source>
        <dbReference type="EMBL" id="WDY40555.1"/>
    </source>
</evidence>
<dbReference type="AlphaFoldDB" id="A0ABD7WL75"/>
<name>A0ABD7WL75_BIFLL</name>
<dbReference type="RefSeq" id="WP_165502103.1">
    <property type="nucleotide sequence ID" value="NZ_CP118598.1"/>
</dbReference>